<gene>
    <name evidence="2" type="ORF">F1609_29525</name>
</gene>
<feature type="transmembrane region" description="Helical" evidence="1">
    <location>
        <begin position="46"/>
        <end position="62"/>
    </location>
</feature>
<reference evidence="2 3" key="1">
    <citation type="submission" date="2019-09" db="EMBL/GenBank/DDBJ databases">
        <title>Taxonomy of Antarctic Massilia spp.: description of Massilia rubra sp. nov., Massilia aquatica sp. nov., Massilia mucilaginosa sp. nov., Massilia frigida sp. nov. isolated from streams, lakes and regoliths.</title>
        <authorList>
            <person name="Holochova P."/>
            <person name="Sedlacek I."/>
            <person name="Kralova S."/>
            <person name="Maslanova I."/>
            <person name="Busse H.-J."/>
            <person name="Stankova E."/>
            <person name="Vrbovska V."/>
            <person name="Kovarovic V."/>
            <person name="Bartak M."/>
            <person name="Svec P."/>
            <person name="Pantucek R."/>
        </authorList>
    </citation>
    <scope>NUCLEOTIDE SEQUENCE [LARGE SCALE GENOMIC DNA]</scope>
    <source>
        <strain evidence="2 3">CCM 8693</strain>
    </source>
</reference>
<proteinExistence type="predicted"/>
<feature type="transmembrane region" description="Helical" evidence="1">
    <location>
        <begin position="21"/>
        <end position="40"/>
    </location>
</feature>
<comment type="caution">
    <text evidence="2">The sequence shown here is derived from an EMBL/GenBank/DDBJ whole genome shotgun (WGS) entry which is preliminary data.</text>
</comment>
<keyword evidence="1" id="KW-0472">Membrane</keyword>
<protein>
    <submittedName>
        <fullName evidence="2">Uncharacterized protein</fullName>
    </submittedName>
</protein>
<dbReference type="RefSeq" id="WP_167080799.1">
    <property type="nucleotide sequence ID" value="NZ_VVIW01000029.1"/>
</dbReference>
<evidence type="ECO:0000313" key="2">
    <source>
        <dbReference type="EMBL" id="NHZ44276.1"/>
    </source>
</evidence>
<organism evidence="2 3">
    <name type="scientific">Massilia aquatica</name>
    <dbReference type="NCBI Taxonomy" id="2609000"/>
    <lineage>
        <taxon>Bacteria</taxon>
        <taxon>Pseudomonadati</taxon>
        <taxon>Pseudomonadota</taxon>
        <taxon>Betaproteobacteria</taxon>
        <taxon>Burkholderiales</taxon>
        <taxon>Oxalobacteraceae</taxon>
        <taxon>Telluria group</taxon>
        <taxon>Massilia</taxon>
    </lineage>
</organism>
<keyword evidence="3" id="KW-1185">Reference proteome</keyword>
<keyword evidence="1" id="KW-0812">Transmembrane</keyword>
<keyword evidence="1" id="KW-1133">Transmembrane helix</keyword>
<sequence length="129" mass="14464">MHPDFESSPPASPPRPAYLPWYTHVGLMVFTLNTFFFAHVFFGTDFYFWVWSTIIPGALLAVAGKGHRLFFTALLVLVNAIAFAAIALLEIDRNAIGVFSGLLICVLVVLWPALLFWLAHTLNTRRRTA</sequence>
<evidence type="ECO:0000313" key="3">
    <source>
        <dbReference type="Proteomes" id="UP000819052"/>
    </source>
</evidence>
<feature type="transmembrane region" description="Helical" evidence="1">
    <location>
        <begin position="95"/>
        <end position="119"/>
    </location>
</feature>
<accession>A0ABX0MAP9</accession>
<name>A0ABX0MAP9_9BURK</name>
<dbReference type="EMBL" id="VVIW01000029">
    <property type="protein sequence ID" value="NHZ44276.1"/>
    <property type="molecule type" value="Genomic_DNA"/>
</dbReference>
<feature type="transmembrane region" description="Helical" evidence="1">
    <location>
        <begin position="69"/>
        <end position="89"/>
    </location>
</feature>
<dbReference type="Proteomes" id="UP000819052">
    <property type="component" value="Unassembled WGS sequence"/>
</dbReference>
<evidence type="ECO:0000256" key="1">
    <source>
        <dbReference type="SAM" id="Phobius"/>
    </source>
</evidence>